<dbReference type="EMBL" id="JAHQCS010000154">
    <property type="protein sequence ID" value="MBU9713919.1"/>
    <property type="molecule type" value="Genomic_DNA"/>
</dbReference>
<dbReference type="PROSITE" id="PS00482">
    <property type="entry name" value="DIHYDROOROTASE_1"/>
    <property type="match status" value="1"/>
</dbReference>
<dbReference type="Pfam" id="PF01979">
    <property type="entry name" value="Amidohydro_1"/>
    <property type="match status" value="1"/>
</dbReference>
<keyword evidence="3 6" id="KW-0378">Hydrolase</keyword>
<evidence type="ECO:0000256" key="2">
    <source>
        <dbReference type="ARBA" id="ARBA00022723"/>
    </source>
</evidence>
<comment type="cofactor">
    <cofactor evidence="1">
        <name>Zn(2+)</name>
        <dbReference type="ChEBI" id="CHEBI:29105"/>
    </cofactor>
</comment>
<keyword evidence="7" id="KW-1185">Reference proteome</keyword>
<protein>
    <submittedName>
        <fullName evidence="6">Allantoinase AllB</fullName>
        <ecNumber evidence="6">3.5.2.5</ecNumber>
    </submittedName>
</protein>
<dbReference type="Proteomes" id="UP000784880">
    <property type="component" value="Unassembled WGS sequence"/>
</dbReference>
<keyword evidence="4" id="KW-0862">Zinc</keyword>
<dbReference type="NCBIfam" id="TIGR00857">
    <property type="entry name" value="pyrC_multi"/>
    <property type="match status" value="1"/>
</dbReference>
<name>A0ABS6JL41_9BACI</name>
<dbReference type="NCBIfam" id="TIGR03178">
    <property type="entry name" value="allantoinase"/>
    <property type="match status" value="1"/>
</dbReference>
<dbReference type="EC" id="3.5.2.5" evidence="6"/>
<dbReference type="GO" id="GO:0004038">
    <property type="term" value="F:allantoinase activity"/>
    <property type="evidence" value="ECO:0007669"/>
    <property type="project" value="UniProtKB-EC"/>
</dbReference>
<dbReference type="InterPro" id="IPR017593">
    <property type="entry name" value="Allantoinase"/>
</dbReference>
<evidence type="ECO:0000313" key="6">
    <source>
        <dbReference type="EMBL" id="MBU9713919.1"/>
    </source>
</evidence>
<dbReference type="InterPro" id="IPR006680">
    <property type="entry name" value="Amidohydro-rel"/>
</dbReference>
<gene>
    <name evidence="6" type="primary">allB</name>
    <name evidence="6" type="ORF">KS419_19490</name>
</gene>
<evidence type="ECO:0000259" key="5">
    <source>
        <dbReference type="Pfam" id="PF01979"/>
    </source>
</evidence>
<keyword evidence="2" id="KW-0479">Metal-binding</keyword>
<evidence type="ECO:0000256" key="3">
    <source>
        <dbReference type="ARBA" id="ARBA00022801"/>
    </source>
</evidence>
<evidence type="ECO:0000256" key="1">
    <source>
        <dbReference type="ARBA" id="ARBA00001947"/>
    </source>
</evidence>
<sequence>MKQLLIKKGRVFIDQSFVNCDIVVDKGIITEVTSSKVITHDRHFYKVIDAEGAYVLPGFMDAHVHFNDPGREEWEGFLTGSHAASAGGISTVFDMPLNSSPSVVTAEILEAKRKHLHGRSLIDFGLWGGITSQNVTDEQILDDMIKSGVVGFKAFLSESGISDFPYLRKDQLKQAMIMTKKRNTTLALHAEDQEYIQRHTSDLLKKRRMDFRAFLESRPEESERIAIEYALEMVKETDASVHFVHVSSPESLELLHQAKKKGFNVSAEVCPHYLLFDEMDFIQAGPILKCAPPLRSRSTVEKLWKCIQKGWVDTIGSDHSPCPLPMKGKSDIWKAWGGIQGVQHGFIFFLNEARKRKIGLNQTLPLLTSNVAKRFGLSEKKGSIQLGSDGDITIYDPSIPWVVTKAHMLTKHPYTPYENMATTGEIITTIVRGEIVYQKNNGISKERNGKEISSSRYTLTK</sequence>
<dbReference type="PANTHER" id="PTHR43668:SF4">
    <property type="entry name" value="ALLANTOINASE"/>
    <property type="match status" value="1"/>
</dbReference>
<dbReference type="InterPro" id="IPR002195">
    <property type="entry name" value="Dihydroorotase_CS"/>
</dbReference>
<dbReference type="RefSeq" id="WP_217068141.1">
    <property type="nucleotide sequence ID" value="NZ_JAHQCS010000154.1"/>
</dbReference>
<comment type="caution">
    <text evidence="6">The sequence shown here is derived from an EMBL/GenBank/DDBJ whole genome shotgun (WGS) entry which is preliminary data.</text>
</comment>
<evidence type="ECO:0000313" key="7">
    <source>
        <dbReference type="Proteomes" id="UP000784880"/>
    </source>
</evidence>
<evidence type="ECO:0000256" key="4">
    <source>
        <dbReference type="ARBA" id="ARBA00022833"/>
    </source>
</evidence>
<accession>A0ABS6JL41</accession>
<feature type="domain" description="Amidohydrolase-related" evidence="5">
    <location>
        <begin position="54"/>
        <end position="436"/>
    </location>
</feature>
<proteinExistence type="predicted"/>
<organism evidence="6 7">
    <name type="scientific">Evansella tamaricis</name>
    <dbReference type="NCBI Taxonomy" id="2069301"/>
    <lineage>
        <taxon>Bacteria</taxon>
        <taxon>Bacillati</taxon>
        <taxon>Bacillota</taxon>
        <taxon>Bacilli</taxon>
        <taxon>Bacillales</taxon>
        <taxon>Bacillaceae</taxon>
        <taxon>Evansella</taxon>
    </lineage>
</organism>
<reference evidence="6 7" key="1">
    <citation type="submission" date="2021-06" db="EMBL/GenBank/DDBJ databases">
        <title>Bacillus sp. RD4P76, an endophyte from a halophyte.</title>
        <authorList>
            <person name="Sun J.-Q."/>
        </authorList>
    </citation>
    <scope>NUCLEOTIDE SEQUENCE [LARGE SCALE GENOMIC DNA]</scope>
    <source>
        <strain evidence="6 7">CGMCC 1.15917</strain>
    </source>
</reference>
<dbReference type="PANTHER" id="PTHR43668">
    <property type="entry name" value="ALLANTOINASE"/>
    <property type="match status" value="1"/>
</dbReference>
<dbReference type="InterPro" id="IPR050138">
    <property type="entry name" value="DHOase/Allantoinase_Hydrolase"/>
</dbReference>